<dbReference type="GO" id="GO:0016192">
    <property type="term" value="P:vesicle-mediated transport"/>
    <property type="evidence" value="ECO:0007669"/>
    <property type="project" value="UniProtKB-ARBA"/>
</dbReference>
<evidence type="ECO:0000256" key="5">
    <source>
        <dbReference type="ARBA" id="ARBA00023136"/>
    </source>
</evidence>
<evidence type="ECO:0000256" key="8">
    <source>
        <dbReference type="SAM" id="SignalP"/>
    </source>
</evidence>
<dbReference type="PANTHER" id="PTHR24270">
    <property type="entry name" value="LOW-DENSITY LIPOPROTEIN RECEPTOR-RELATED"/>
    <property type="match status" value="1"/>
</dbReference>
<evidence type="ECO:0000256" key="4">
    <source>
        <dbReference type="ARBA" id="ARBA00022989"/>
    </source>
</evidence>
<dbReference type="InterPro" id="IPR002172">
    <property type="entry name" value="LDrepeatLR_classA_rpt"/>
</dbReference>
<proteinExistence type="predicted"/>
<dbReference type="SMART" id="SM00192">
    <property type="entry name" value="LDLa"/>
    <property type="match status" value="2"/>
</dbReference>
<evidence type="ECO:0000256" key="6">
    <source>
        <dbReference type="ARBA" id="ARBA00023157"/>
    </source>
</evidence>
<dbReference type="Proteomes" id="UP000663852">
    <property type="component" value="Unassembled WGS sequence"/>
</dbReference>
<dbReference type="Gene3D" id="4.10.400.10">
    <property type="entry name" value="Low-density Lipoprotein Receptor"/>
    <property type="match status" value="1"/>
</dbReference>
<accession>A0A814QS60</accession>
<feature type="chain" id="PRO_5032293205" evidence="8">
    <location>
        <begin position="21"/>
        <end position="303"/>
    </location>
</feature>
<dbReference type="OrthoDB" id="9990982at2759"/>
<keyword evidence="5" id="KW-0472">Membrane</keyword>
<comment type="subcellular location">
    <subcellularLocation>
        <location evidence="1">Membrane</location>
        <topology evidence="1">Single-pass membrane protein</topology>
    </subcellularLocation>
</comment>
<dbReference type="CDD" id="cd00112">
    <property type="entry name" value="LDLa"/>
    <property type="match status" value="2"/>
</dbReference>
<keyword evidence="4" id="KW-1133">Transmembrane helix</keyword>
<dbReference type="Pfam" id="PF00057">
    <property type="entry name" value="Ldl_recept_a"/>
    <property type="match status" value="1"/>
</dbReference>
<name>A0A814QS60_ADIRI</name>
<dbReference type="InterPro" id="IPR050685">
    <property type="entry name" value="LDLR"/>
</dbReference>
<keyword evidence="3" id="KW-0677">Repeat</keyword>
<protein>
    <submittedName>
        <fullName evidence="9">Uncharacterized protein</fullName>
    </submittedName>
</protein>
<keyword evidence="6 7" id="KW-1015">Disulfide bond</keyword>
<evidence type="ECO:0000256" key="3">
    <source>
        <dbReference type="ARBA" id="ARBA00022737"/>
    </source>
</evidence>
<evidence type="ECO:0000313" key="10">
    <source>
        <dbReference type="Proteomes" id="UP000663852"/>
    </source>
</evidence>
<dbReference type="SUPFAM" id="SSF57424">
    <property type="entry name" value="LDL receptor-like module"/>
    <property type="match status" value="1"/>
</dbReference>
<evidence type="ECO:0000256" key="7">
    <source>
        <dbReference type="PROSITE-ProRule" id="PRU00124"/>
    </source>
</evidence>
<dbReference type="AlphaFoldDB" id="A0A814QS60"/>
<feature type="signal peptide" evidence="8">
    <location>
        <begin position="1"/>
        <end position="20"/>
    </location>
</feature>
<gene>
    <name evidence="9" type="ORF">EDS130_LOCUS21150</name>
</gene>
<comment type="caution">
    <text evidence="7">Lacks conserved residue(s) required for the propagation of feature annotation.</text>
</comment>
<dbReference type="PROSITE" id="PS50068">
    <property type="entry name" value="LDLRA_2"/>
    <property type="match status" value="1"/>
</dbReference>
<evidence type="ECO:0000256" key="1">
    <source>
        <dbReference type="ARBA" id="ARBA00004167"/>
    </source>
</evidence>
<organism evidence="9 10">
    <name type="scientific">Adineta ricciae</name>
    <name type="common">Rotifer</name>
    <dbReference type="NCBI Taxonomy" id="249248"/>
    <lineage>
        <taxon>Eukaryota</taxon>
        <taxon>Metazoa</taxon>
        <taxon>Spiralia</taxon>
        <taxon>Gnathifera</taxon>
        <taxon>Rotifera</taxon>
        <taxon>Eurotatoria</taxon>
        <taxon>Bdelloidea</taxon>
        <taxon>Adinetida</taxon>
        <taxon>Adinetidae</taxon>
        <taxon>Adineta</taxon>
    </lineage>
</organism>
<sequence>MFRTKHFFVFILANWITAMPQLNLYFSDQVNENRNDTIGLRYNCLRLATNTEQSNIVREISSYCTSESSWKFSIKNDHTVQRFYFDDLAKQNISGEDLYLWSIPIDTIEHYQHYLETNDLSLAKQIVYNCTLPRFGPMCQYELHAFHEDYSTVSEIILNNYLSTGAEGHWTCETYLKCTRKHAPACLHWSEICDGRIDCLDGDFDEEHCWQLEINECKQNEYQCSNGLCIPAEFFNDDPDNTDCLDGSDEDRVLGSSRKSYGTFGWEDMKYSPLFITSYHHRYHQKLIVESMFSDKDPSVSNK</sequence>
<keyword evidence="8" id="KW-0732">Signal</keyword>
<dbReference type="InterPro" id="IPR036055">
    <property type="entry name" value="LDL_receptor-like_sf"/>
</dbReference>
<dbReference type="EMBL" id="CAJNOJ010000106">
    <property type="protein sequence ID" value="CAF1122904.1"/>
    <property type="molecule type" value="Genomic_DNA"/>
</dbReference>
<evidence type="ECO:0000313" key="9">
    <source>
        <dbReference type="EMBL" id="CAF1122904.1"/>
    </source>
</evidence>
<feature type="disulfide bond" evidence="7">
    <location>
        <begin position="217"/>
        <end position="229"/>
    </location>
</feature>
<keyword evidence="2" id="KW-0812">Transmembrane</keyword>
<reference evidence="9" key="1">
    <citation type="submission" date="2021-02" db="EMBL/GenBank/DDBJ databases">
        <authorList>
            <person name="Nowell W R."/>
        </authorList>
    </citation>
    <scope>NUCLEOTIDE SEQUENCE</scope>
</reference>
<dbReference type="GO" id="GO:0005886">
    <property type="term" value="C:plasma membrane"/>
    <property type="evidence" value="ECO:0007669"/>
    <property type="project" value="TreeGrafter"/>
</dbReference>
<evidence type="ECO:0000256" key="2">
    <source>
        <dbReference type="ARBA" id="ARBA00022692"/>
    </source>
</evidence>
<comment type="caution">
    <text evidence="9">The sequence shown here is derived from an EMBL/GenBank/DDBJ whole genome shotgun (WGS) entry which is preliminary data.</text>
</comment>